<evidence type="ECO:0000313" key="2">
    <source>
        <dbReference type="EMBL" id="GAE37024.1"/>
    </source>
</evidence>
<reference evidence="2 3" key="1">
    <citation type="journal article" date="2014" name="Genome Announc.">
        <title>Draft Genome Sequences of Three Alkaliphilic Bacillus Strains, Bacillus wakoensis JCM 9140T, Bacillus akibai JCM 9157T, and Bacillus hemicellulosilyticus JCM 9152T.</title>
        <authorList>
            <person name="Yuki M."/>
            <person name="Oshima K."/>
            <person name="Suda W."/>
            <person name="Oshida Y."/>
            <person name="Kitamura K."/>
            <person name="Iida T."/>
            <person name="Hattori M."/>
            <person name="Ohkuma M."/>
        </authorList>
    </citation>
    <scope>NUCLEOTIDE SEQUENCE [LARGE SCALE GENOMIC DNA]</scope>
    <source>
        <strain evidence="2 3">JCM 9157</strain>
    </source>
</reference>
<keyword evidence="3" id="KW-1185">Reference proteome</keyword>
<organism evidence="2 3">
    <name type="scientific">Halalkalibacter akibai (strain ATCC 43226 / DSM 21942 / CIP 109018 / JCM 9157 / 1139)</name>
    <name type="common">Bacillus akibai</name>
    <dbReference type="NCBI Taxonomy" id="1236973"/>
    <lineage>
        <taxon>Bacteria</taxon>
        <taxon>Bacillati</taxon>
        <taxon>Bacillota</taxon>
        <taxon>Bacilli</taxon>
        <taxon>Bacillales</taxon>
        <taxon>Bacillaceae</taxon>
        <taxon>Halalkalibacter</taxon>
    </lineage>
</organism>
<dbReference type="Gene3D" id="3.90.1300.10">
    <property type="entry name" value="Amidase signature (AS) domain"/>
    <property type="match status" value="1"/>
</dbReference>
<dbReference type="eggNOG" id="COG0154">
    <property type="taxonomic scope" value="Bacteria"/>
</dbReference>
<dbReference type="PANTHER" id="PTHR42678">
    <property type="entry name" value="AMIDASE"/>
    <property type="match status" value="1"/>
</dbReference>
<dbReference type="InterPro" id="IPR023631">
    <property type="entry name" value="Amidase_dom"/>
</dbReference>
<dbReference type="SUPFAM" id="SSF75304">
    <property type="entry name" value="Amidase signature (AS) enzymes"/>
    <property type="match status" value="1"/>
</dbReference>
<evidence type="ECO:0000313" key="3">
    <source>
        <dbReference type="Proteomes" id="UP000018896"/>
    </source>
</evidence>
<dbReference type="Proteomes" id="UP000018896">
    <property type="component" value="Unassembled WGS sequence"/>
</dbReference>
<sequence length="235" mass="25028">MVNPKLIKIEETWFPYAAIDEIQQKMEEGEITSKELVLIYLDRIARLDQAGPTLNSVLEVNPDALHIAEAMDFERAKQGKRGPLHGIPVLLKDNIDTADKLHTSAGSLALKDSIAQKDLYLVTKLREAGAVILGKTNMSEWAYFMSTENMPSGYSSRGGQVQNPYGSSFDIGGSSSGSGAAIAAQLATVAIGTETSGSILSPSSQNSLVGIKPTVGLISRSGVIPISHTQDTAVQ</sequence>
<dbReference type="STRING" id="1236973.JCM9157_4266"/>
<protein>
    <submittedName>
        <fullName evidence="2">Amidase</fullName>
    </submittedName>
</protein>
<evidence type="ECO:0000259" key="1">
    <source>
        <dbReference type="Pfam" id="PF01425"/>
    </source>
</evidence>
<dbReference type="InterPro" id="IPR036928">
    <property type="entry name" value="AS_sf"/>
</dbReference>
<dbReference type="EMBL" id="BAUV01000050">
    <property type="protein sequence ID" value="GAE37024.1"/>
    <property type="molecule type" value="Genomic_DNA"/>
</dbReference>
<feature type="domain" description="Amidase" evidence="1">
    <location>
        <begin position="35"/>
        <end position="232"/>
    </location>
</feature>
<accession>W4R0E7</accession>
<proteinExistence type="predicted"/>
<dbReference type="Pfam" id="PF01425">
    <property type="entry name" value="Amidase"/>
    <property type="match status" value="1"/>
</dbReference>
<dbReference type="PANTHER" id="PTHR42678:SF34">
    <property type="entry name" value="OS04G0183300 PROTEIN"/>
    <property type="match status" value="1"/>
</dbReference>
<name>W4R0E7_HALA3</name>
<comment type="caution">
    <text evidence="2">The sequence shown here is derived from an EMBL/GenBank/DDBJ whole genome shotgun (WGS) entry which is preliminary data.</text>
</comment>
<gene>
    <name evidence="2" type="ORF">JCM9157_4266</name>
</gene>
<dbReference type="AlphaFoldDB" id="W4R0E7"/>